<name>A0A834JI43_VESGE</name>
<sequence length="115" mass="13332">MFSSLMFQGVRFSPTTAVTAPSVPRTLYMRSGLYQGSYIVSSNLFVELECSREIFRYRYMPILPSRTEVNYASRPIFGGVDFRLDAFGMCPALRLCSINFPFMKLRRDSSKQHRY</sequence>
<evidence type="ECO:0000313" key="2">
    <source>
        <dbReference type="Proteomes" id="UP000617340"/>
    </source>
</evidence>
<accession>A0A834JI43</accession>
<reference evidence="1" key="1">
    <citation type="journal article" date="2020" name="G3 (Bethesda)">
        <title>High-Quality Assemblies for Three Invasive Social Wasps from the &lt;i&gt;Vespula&lt;/i&gt; Genus.</title>
        <authorList>
            <person name="Harrop T.W.R."/>
            <person name="Guhlin J."/>
            <person name="McLaughlin G.M."/>
            <person name="Permina E."/>
            <person name="Stockwell P."/>
            <person name="Gilligan J."/>
            <person name="Le Lec M.F."/>
            <person name="Gruber M.A.M."/>
            <person name="Quinn O."/>
            <person name="Lovegrove M."/>
            <person name="Duncan E.J."/>
            <person name="Remnant E.J."/>
            <person name="Van Eeckhoven J."/>
            <person name="Graham B."/>
            <person name="Knapp R.A."/>
            <person name="Langford K.W."/>
            <person name="Kronenberg Z."/>
            <person name="Press M.O."/>
            <person name="Eacker S.M."/>
            <person name="Wilson-Rankin E.E."/>
            <person name="Purcell J."/>
            <person name="Lester P.J."/>
            <person name="Dearden P.K."/>
        </authorList>
    </citation>
    <scope>NUCLEOTIDE SEQUENCE</scope>
    <source>
        <strain evidence="1">Linc-1</strain>
    </source>
</reference>
<dbReference type="Proteomes" id="UP000617340">
    <property type="component" value="Unassembled WGS sequence"/>
</dbReference>
<evidence type="ECO:0000313" key="1">
    <source>
        <dbReference type="EMBL" id="KAF7388312.1"/>
    </source>
</evidence>
<comment type="caution">
    <text evidence="1">The sequence shown here is derived from an EMBL/GenBank/DDBJ whole genome shotgun (WGS) entry which is preliminary data.</text>
</comment>
<organism evidence="1 2">
    <name type="scientific">Vespula germanica</name>
    <name type="common">German yellow jacket</name>
    <name type="synonym">Paravespula germanica</name>
    <dbReference type="NCBI Taxonomy" id="30212"/>
    <lineage>
        <taxon>Eukaryota</taxon>
        <taxon>Metazoa</taxon>
        <taxon>Ecdysozoa</taxon>
        <taxon>Arthropoda</taxon>
        <taxon>Hexapoda</taxon>
        <taxon>Insecta</taxon>
        <taxon>Pterygota</taxon>
        <taxon>Neoptera</taxon>
        <taxon>Endopterygota</taxon>
        <taxon>Hymenoptera</taxon>
        <taxon>Apocrita</taxon>
        <taxon>Aculeata</taxon>
        <taxon>Vespoidea</taxon>
        <taxon>Vespidae</taxon>
        <taxon>Vespinae</taxon>
        <taxon>Vespula</taxon>
    </lineage>
</organism>
<proteinExistence type="predicted"/>
<gene>
    <name evidence="1" type="ORF">HZH68_012254</name>
</gene>
<dbReference type="EMBL" id="JACSDZ010000013">
    <property type="protein sequence ID" value="KAF7388312.1"/>
    <property type="molecule type" value="Genomic_DNA"/>
</dbReference>
<protein>
    <submittedName>
        <fullName evidence="1">Uncharacterized protein</fullName>
    </submittedName>
</protein>
<keyword evidence="2" id="KW-1185">Reference proteome</keyword>
<dbReference type="AlphaFoldDB" id="A0A834JI43"/>